<dbReference type="EMBL" id="CP041217">
    <property type="protein sequence ID" value="QDH23770.1"/>
    <property type="molecule type" value="Genomic_DNA"/>
</dbReference>
<dbReference type="InterPro" id="IPR050491">
    <property type="entry name" value="AmpC-like"/>
</dbReference>
<organism evidence="4 5">
    <name type="scientific">Saccharibacillus brassicae</name>
    <dbReference type="NCBI Taxonomy" id="2583377"/>
    <lineage>
        <taxon>Bacteria</taxon>
        <taxon>Bacillati</taxon>
        <taxon>Bacillota</taxon>
        <taxon>Bacilli</taxon>
        <taxon>Bacillales</taxon>
        <taxon>Paenibacillaceae</taxon>
        <taxon>Saccharibacillus</taxon>
    </lineage>
</organism>
<proteinExistence type="predicted"/>
<dbReference type="InterPro" id="IPR001466">
    <property type="entry name" value="Beta-lactam-related"/>
</dbReference>
<reference evidence="4 5" key="1">
    <citation type="submission" date="2019-06" db="EMBL/GenBank/DDBJ databases">
        <title>Saccharibacillus brassicae sp. nov., an endophytic bacterium isolated from Chinese cabbage seeds (Brassica pekinensis).</title>
        <authorList>
            <person name="Jiang L."/>
            <person name="Lee J."/>
            <person name="Kim S.W."/>
        </authorList>
    </citation>
    <scope>NUCLEOTIDE SEQUENCE [LARGE SCALE GENOMIC DNA]</scope>
    <source>
        <strain evidence="5">KCTC 43072 / ATSA2</strain>
    </source>
</reference>
<dbReference type="Pfam" id="PF00144">
    <property type="entry name" value="Beta-lactamase"/>
    <property type="match status" value="1"/>
</dbReference>
<feature type="transmembrane region" description="Helical" evidence="2">
    <location>
        <begin position="566"/>
        <end position="591"/>
    </location>
</feature>
<dbReference type="InterPro" id="IPR012338">
    <property type="entry name" value="Beta-lactam/transpept-like"/>
</dbReference>
<dbReference type="KEGG" id="saca:FFV09_13815"/>
<name>A0A4Y6V510_SACBS</name>
<evidence type="ECO:0000256" key="1">
    <source>
        <dbReference type="SAM" id="MobiDB-lite"/>
    </source>
</evidence>
<dbReference type="Gene3D" id="3.40.710.10">
    <property type="entry name" value="DD-peptidase/beta-lactamase superfamily"/>
    <property type="match status" value="1"/>
</dbReference>
<dbReference type="OrthoDB" id="846150at2"/>
<dbReference type="AlphaFoldDB" id="A0A4Y6V510"/>
<dbReference type="PANTHER" id="PTHR46825:SF9">
    <property type="entry name" value="BETA-LACTAMASE-RELATED DOMAIN-CONTAINING PROTEIN"/>
    <property type="match status" value="1"/>
</dbReference>
<feature type="domain" description="Beta-lactamase-related" evidence="3">
    <location>
        <begin position="40"/>
        <end position="366"/>
    </location>
</feature>
<evidence type="ECO:0000259" key="3">
    <source>
        <dbReference type="Pfam" id="PF00144"/>
    </source>
</evidence>
<dbReference type="PANTHER" id="PTHR46825">
    <property type="entry name" value="D-ALANYL-D-ALANINE-CARBOXYPEPTIDASE/ENDOPEPTIDASE AMPH"/>
    <property type="match status" value="1"/>
</dbReference>
<accession>A0A4Y6V510</accession>
<gene>
    <name evidence="4" type="ORF">FFV09_13815</name>
</gene>
<keyword evidence="2" id="KW-1133">Transmembrane helix</keyword>
<sequence length="630" mass="68606">MLHGRPAQAQTGSKQAEPPKARVEIPAMLEDTAGLAEFVQERMDEQMKRLRIPGAVIAIVKDGRILLSQGYGQADLEQDLPVDAATSMFRIASTTKLFTWTAVMQLVEQGKIDLDADVNTYLRSVTIPATYPEPVTMRHLMTHTAGFEEGGVGYQITTDPAALPGSIAETLNRHKLARIRPPGEMSAYSNYGAALAGLIVEEVSGMPYDDYIRKHLFEPLDMDHSTVAEPLPAAFLPYGVVGYAAGNGRFTRGVPTFEGGFRPAGSGTVSAVDMAHFMLAHLENGKYGDRQILKPETAALMHATAFQFDKRLPGVTLGFSEKMINGVSLIAHGGSDPLFNTELYLAPAERLGIFLSYNGGPGSEAAAELVQDLFDRYHPASEAAPAEVYASAESVRKYAGAYRFTRRNASDIDKFFNFFAQLNIAAAGNTLSLGSGSERQSYREVGPNLFRLEGGSNLIGFRTNPSGQVTHMMLDIAPDMPLERTPLLDRSGFWLIVVGASALIFLTALPGPLLFRKKFKAMTPAQKRNIRLSAGTSAWALLSVFAMFAIVMSMDVMQKLGGISPLLVLGLAMPLVTAGLTAALSVATIRVWRSKDWKVWKRVHYTLVTLSAVGVVCFFHYWNLLGWQFG</sequence>
<feature type="transmembrane region" description="Helical" evidence="2">
    <location>
        <begin position="493"/>
        <end position="515"/>
    </location>
</feature>
<keyword evidence="5" id="KW-1185">Reference proteome</keyword>
<evidence type="ECO:0000313" key="4">
    <source>
        <dbReference type="EMBL" id="QDH23770.1"/>
    </source>
</evidence>
<dbReference type="SUPFAM" id="SSF56601">
    <property type="entry name" value="beta-lactamase/transpeptidase-like"/>
    <property type="match status" value="1"/>
</dbReference>
<keyword evidence="2" id="KW-0812">Transmembrane</keyword>
<evidence type="ECO:0000313" key="5">
    <source>
        <dbReference type="Proteomes" id="UP000316968"/>
    </source>
</evidence>
<dbReference type="Proteomes" id="UP000316968">
    <property type="component" value="Chromosome"/>
</dbReference>
<feature type="region of interest" description="Disordered" evidence="1">
    <location>
        <begin position="1"/>
        <end position="21"/>
    </location>
</feature>
<keyword evidence="2" id="KW-0472">Membrane</keyword>
<feature type="transmembrane region" description="Helical" evidence="2">
    <location>
        <begin position="603"/>
        <end position="622"/>
    </location>
</feature>
<protein>
    <submittedName>
        <fullName evidence="4">Beta-lactamase family protein</fullName>
    </submittedName>
</protein>
<evidence type="ECO:0000256" key="2">
    <source>
        <dbReference type="SAM" id="Phobius"/>
    </source>
</evidence>
<feature type="transmembrane region" description="Helical" evidence="2">
    <location>
        <begin position="536"/>
        <end position="554"/>
    </location>
</feature>